<protein>
    <submittedName>
        <fullName evidence="4">Phage tail tape measure protein</fullName>
    </submittedName>
</protein>
<sequence length="1268" mass="131058">MAVRTVNVLLTADIAAFRARMNDASRTAGRTSNSIRTSMRNAGRTLTQVGENQKNTLKAIQAGSLGLVAAFGFAVAAAAKFEKAMSNVKAVSQASAGEMATLRAAALEAGRTTAFSAVQAADAQHELAKAGVSVADIAGGALKGALNLAAAAEVDVAEGAEIAANAMTVFGLKGKDVGHIADLLAASANKSTTDVHQMGLSLRMAGQVAAQTGLSIEDTVGALTLFAAEGLKGSDAGTSFKVMLQRLTPNSKEAQATLDQLGLSAYDAQGNFIGLQEFAGRMKEAFSKLTPEARNSAMGVIFGSDAVRAANILYKHGAAGVRTYTDAVNDNGYAAAVAATRMDNLIGDLRLLRSALETALIETGSQANAALRDMVQWVTRVVNAYNALPPGLQQTVGLLSGIVGVVGLVGASMLLLLPRIMLVRRELAAMGVTAATVRAQMLTLGKLGLVLGTLAALAWGVDTLVGKFEKGAPSIAKLTDAMVDFNAKGKATGEAARIFGENLDGVGEAAARIAHPGLLDRVTDFFSTFDPMAEGGPSLEKARTQITAIDDSLTQLVQSGATKEAARQFQLYAAEAEKGGTSAEKFRSLLPKYTEALVATGLQTKLTAGSQGELGDETLITADAMADQRTEAEKLQDVLDALNGFAISAAEGEIAFRDSLHGLTEAVKENGKSLDVTTEKGRTVKGAFLDAAKAAQEHAQSVAEQQGSVEAGNAVLGANIAALRKTMEQAGFTGKQIDSLTGAYARLPGSASTIIAAPGAVKSAQEIDRLYMKIAGLQPGKTITIKAPTADAVRELRAAGYAVDAIKGSKNVKITAPTGTAIANAQALKRAIDNLRSRTIRITTIRETIAVSNKSGKPRTGEGGVSKYATGGLVQGFPGGGFVQGPGTGTSDSIPAWVSNGEYVIKAAAVRKYGLAMFDSLNAMRLAGGGRVGYAKGGKVSATVTNARRELPGDFGEFSRSLVKSASDIRTASNALITDLKKLGNAGWKLAGQADRTSRRLQSMASERDRIRERIAEAKSFAESQRGAAAEFMALSKGQDAGALIQGLKEQQSAAARFQRDVRALEKRGLHKDLLAQVIAEGPGGALASKLLAASGSEFNQLNALAKNGAGIASSIGSTTADALFDAGKMAGKGFLAGLEAQEKALQAQMNKLGASMVAAIKKALKIKSPSQVMRDEVGKQLGAGLVQGMDQSLVTVHAAAGRLSSAAIASWRAPASTPVPAPVGGTFEGPLYLDSGEFLGVVRGTVRPMINESEQRTARRAKVGRAT</sequence>
<dbReference type="Proteomes" id="UP000828924">
    <property type="component" value="Chromosome"/>
</dbReference>
<feature type="transmembrane region" description="Helical" evidence="2">
    <location>
        <begin position="439"/>
        <end position="461"/>
    </location>
</feature>
<keyword evidence="2" id="KW-0472">Membrane</keyword>
<feature type="transmembrane region" description="Helical" evidence="2">
    <location>
        <begin position="396"/>
        <end position="418"/>
    </location>
</feature>
<dbReference type="NCBIfam" id="TIGR01760">
    <property type="entry name" value="tape_meas_TP901"/>
    <property type="match status" value="1"/>
</dbReference>
<evidence type="ECO:0000256" key="2">
    <source>
        <dbReference type="SAM" id="Phobius"/>
    </source>
</evidence>
<dbReference type="InterPro" id="IPR010090">
    <property type="entry name" value="Phage_tape_meas"/>
</dbReference>
<keyword evidence="2" id="KW-1133">Transmembrane helix</keyword>
<keyword evidence="5" id="KW-1185">Reference proteome</keyword>
<evidence type="ECO:0000313" key="5">
    <source>
        <dbReference type="Proteomes" id="UP000828924"/>
    </source>
</evidence>
<accession>A0ABY3WR24</accession>
<dbReference type="RefSeq" id="WP_242332684.1">
    <property type="nucleotide sequence ID" value="NZ_CP071872.1"/>
</dbReference>
<name>A0ABY3WR24_9ACTN</name>
<dbReference type="PANTHER" id="PTHR37813">
    <property type="entry name" value="FELS-2 PROPHAGE PROTEIN"/>
    <property type="match status" value="1"/>
</dbReference>
<dbReference type="Pfam" id="PF10145">
    <property type="entry name" value="PhageMin_Tail"/>
    <property type="match status" value="1"/>
</dbReference>
<keyword evidence="1" id="KW-1188">Viral release from host cell</keyword>
<reference evidence="4 5" key="1">
    <citation type="submission" date="2021-03" db="EMBL/GenBank/DDBJ databases">
        <title>Complete genome of Streptomyces formicae strain 1H-GS9 (DSM 100524).</title>
        <authorList>
            <person name="Atanasov K.E."/>
            <person name="Altabella T."/>
            <person name="Ferrer A."/>
        </authorList>
    </citation>
    <scope>NUCLEOTIDE SEQUENCE [LARGE SCALE GENOMIC DNA]</scope>
    <source>
        <strain evidence="4 5">1H-GS9</strain>
    </source>
</reference>
<organism evidence="4 5">
    <name type="scientific">Streptomyces formicae</name>
    <dbReference type="NCBI Taxonomy" id="1616117"/>
    <lineage>
        <taxon>Bacteria</taxon>
        <taxon>Bacillati</taxon>
        <taxon>Actinomycetota</taxon>
        <taxon>Actinomycetes</taxon>
        <taxon>Kitasatosporales</taxon>
        <taxon>Streptomycetaceae</taxon>
        <taxon>Streptomyces</taxon>
    </lineage>
</organism>
<evidence type="ECO:0000256" key="1">
    <source>
        <dbReference type="ARBA" id="ARBA00022612"/>
    </source>
</evidence>
<feature type="domain" description="Phage tail tape measure protein" evidence="3">
    <location>
        <begin position="104"/>
        <end position="303"/>
    </location>
</feature>
<evidence type="ECO:0000259" key="3">
    <source>
        <dbReference type="Pfam" id="PF10145"/>
    </source>
</evidence>
<keyword evidence="2" id="KW-0812">Transmembrane</keyword>
<gene>
    <name evidence="4" type="ORF">J4032_21950</name>
</gene>
<dbReference type="PANTHER" id="PTHR37813:SF1">
    <property type="entry name" value="FELS-2 PROPHAGE PROTEIN"/>
    <property type="match status" value="1"/>
</dbReference>
<dbReference type="EMBL" id="CP071872">
    <property type="protein sequence ID" value="UNM13762.1"/>
    <property type="molecule type" value="Genomic_DNA"/>
</dbReference>
<evidence type="ECO:0000313" key="4">
    <source>
        <dbReference type="EMBL" id="UNM13762.1"/>
    </source>
</evidence>
<proteinExistence type="predicted"/>